<dbReference type="AlphaFoldDB" id="A0AAV2CGE2"/>
<keyword evidence="4" id="KW-1185">Reference proteome</keyword>
<reference evidence="3 4" key="1">
    <citation type="submission" date="2024-04" db="EMBL/GenBank/DDBJ databases">
        <authorList>
            <person name="Fracassetti M."/>
        </authorList>
    </citation>
    <scope>NUCLEOTIDE SEQUENCE [LARGE SCALE GENOMIC DNA]</scope>
</reference>
<feature type="transmembrane region" description="Helical" evidence="2">
    <location>
        <begin position="29"/>
        <end position="52"/>
    </location>
</feature>
<proteinExistence type="predicted"/>
<dbReference type="Proteomes" id="UP001497516">
    <property type="component" value="Chromosome 1"/>
</dbReference>
<dbReference type="EMBL" id="OZ034813">
    <property type="protein sequence ID" value="CAL1354938.1"/>
    <property type="molecule type" value="Genomic_DNA"/>
</dbReference>
<keyword evidence="2" id="KW-0812">Transmembrane</keyword>
<evidence type="ECO:0000256" key="2">
    <source>
        <dbReference type="SAM" id="Phobius"/>
    </source>
</evidence>
<name>A0AAV2CGE2_9ROSI</name>
<keyword evidence="2" id="KW-1133">Transmembrane helix</keyword>
<accession>A0AAV2CGE2</accession>
<sequence length="105" mass="11082">MPGFPQNDQPAASLLSSEPLPSPASPPPVVIITLPGVPTAAFVLLLPVPVIIDRRAFVSRRHRCTTCLHPPSPPRSRLFQLTATRPETVDGGFRLTVKAIGVGGG</sequence>
<evidence type="ECO:0000313" key="4">
    <source>
        <dbReference type="Proteomes" id="UP001497516"/>
    </source>
</evidence>
<feature type="region of interest" description="Disordered" evidence="1">
    <location>
        <begin position="1"/>
        <end position="23"/>
    </location>
</feature>
<evidence type="ECO:0000256" key="1">
    <source>
        <dbReference type="SAM" id="MobiDB-lite"/>
    </source>
</evidence>
<evidence type="ECO:0000313" key="3">
    <source>
        <dbReference type="EMBL" id="CAL1354938.1"/>
    </source>
</evidence>
<organism evidence="3 4">
    <name type="scientific">Linum trigynum</name>
    <dbReference type="NCBI Taxonomy" id="586398"/>
    <lineage>
        <taxon>Eukaryota</taxon>
        <taxon>Viridiplantae</taxon>
        <taxon>Streptophyta</taxon>
        <taxon>Embryophyta</taxon>
        <taxon>Tracheophyta</taxon>
        <taxon>Spermatophyta</taxon>
        <taxon>Magnoliopsida</taxon>
        <taxon>eudicotyledons</taxon>
        <taxon>Gunneridae</taxon>
        <taxon>Pentapetalae</taxon>
        <taxon>rosids</taxon>
        <taxon>fabids</taxon>
        <taxon>Malpighiales</taxon>
        <taxon>Linaceae</taxon>
        <taxon>Linum</taxon>
    </lineage>
</organism>
<keyword evidence="2" id="KW-0472">Membrane</keyword>
<feature type="compositionally biased region" description="Low complexity" evidence="1">
    <location>
        <begin position="10"/>
        <end position="19"/>
    </location>
</feature>
<gene>
    <name evidence="3" type="ORF">LTRI10_LOCUS2720</name>
</gene>
<protein>
    <submittedName>
        <fullName evidence="3">Uncharacterized protein</fullName>
    </submittedName>
</protein>